<evidence type="ECO:0000256" key="5">
    <source>
        <dbReference type="ARBA" id="ARBA00022737"/>
    </source>
</evidence>
<dbReference type="SMART" id="SM00033">
    <property type="entry name" value="CH"/>
    <property type="match status" value="2"/>
</dbReference>
<evidence type="ECO:0000256" key="3">
    <source>
        <dbReference type="ARBA" id="ARBA00022467"/>
    </source>
</evidence>
<dbReference type="Pfam" id="PF00307">
    <property type="entry name" value="CH"/>
    <property type="match status" value="2"/>
</dbReference>
<reference evidence="12 13" key="1">
    <citation type="submission" date="2019-09" db="EMBL/GenBank/DDBJ databases">
        <title>Bird 10,000 Genomes (B10K) Project - Family phase.</title>
        <authorList>
            <person name="Zhang G."/>
        </authorList>
    </citation>
    <scope>NUCLEOTIDE SEQUENCE [LARGE SCALE GENOMIC DNA]</scope>
    <source>
        <strain evidence="12">OUT-0015</strain>
        <tissue evidence="12">Blood</tissue>
    </source>
</reference>
<feature type="domain" description="Calponin-homology (CH)" evidence="11">
    <location>
        <begin position="143"/>
        <end position="248"/>
    </location>
</feature>
<dbReference type="FunFam" id="1.20.58.60:FF:000361">
    <property type="entry name" value="Spectrin, beta, non-erythrocytic 5"/>
    <property type="match status" value="1"/>
</dbReference>
<dbReference type="GO" id="GO:0005543">
    <property type="term" value="F:phospholipid binding"/>
    <property type="evidence" value="ECO:0007669"/>
    <property type="project" value="InterPro"/>
</dbReference>
<keyword evidence="7" id="KW-0206">Cytoskeleton</keyword>
<dbReference type="FunFam" id="1.20.58.60:FF:000013">
    <property type="entry name" value="Spectrin alpha chain, non-erythrocytic 1"/>
    <property type="match status" value="1"/>
</dbReference>
<keyword evidence="6" id="KW-0009">Actin-binding</keyword>
<dbReference type="FunFam" id="1.20.58.60:FF:000007">
    <property type="entry name" value="Spectrin alpha chain non-erythrocytic 1"/>
    <property type="match status" value="2"/>
</dbReference>
<dbReference type="InterPro" id="IPR036872">
    <property type="entry name" value="CH_dom_sf"/>
</dbReference>
<dbReference type="CDD" id="cd21247">
    <property type="entry name" value="CH_SPTBN5_rpt1"/>
    <property type="match status" value="1"/>
</dbReference>
<dbReference type="Pfam" id="PF00169">
    <property type="entry name" value="PH"/>
    <property type="match status" value="1"/>
</dbReference>
<organism evidence="12 13">
    <name type="scientific">Erithacus rubecula</name>
    <name type="common">European robin</name>
    <dbReference type="NCBI Taxonomy" id="37610"/>
    <lineage>
        <taxon>Eukaryota</taxon>
        <taxon>Metazoa</taxon>
        <taxon>Chordata</taxon>
        <taxon>Craniata</taxon>
        <taxon>Vertebrata</taxon>
        <taxon>Euteleostomi</taxon>
        <taxon>Archelosauria</taxon>
        <taxon>Archosauria</taxon>
        <taxon>Dinosauria</taxon>
        <taxon>Saurischia</taxon>
        <taxon>Theropoda</taxon>
        <taxon>Coelurosauria</taxon>
        <taxon>Aves</taxon>
        <taxon>Neognathae</taxon>
        <taxon>Neoaves</taxon>
        <taxon>Telluraves</taxon>
        <taxon>Australaves</taxon>
        <taxon>Passeriformes</taxon>
        <taxon>Turdidae</taxon>
        <taxon>Erithacus</taxon>
    </lineage>
</organism>
<dbReference type="FunFam" id="1.20.58.60:FF:000152">
    <property type="entry name" value="Spectrin, beta, non-erythrocytic 5"/>
    <property type="match status" value="1"/>
</dbReference>
<dbReference type="SMART" id="SM00233">
    <property type="entry name" value="PH"/>
    <property type="match status" value="1"/>
</dbReference>
<dbReference type="GO" id="GO:0005856">
    <property type="term" value="C:cytoskeleton"/>
    <property type="evidence" value="ECO:0007669"/>
    <property type="project" value="UniProtKB-SubCell"/>
</dbReference>
<dbReference type="GO" id="GO:0003779">
    <property type="term" value="F:actin binding"/>
    <property type="evidence" value="ECO:0007669"/>
    <property type="project" value="UniProtKB-KW"/>
</dbReference>
<dbReference type="SUPFAM" id="SSF47576">
    <property type="entry name" value="Calponin-homology domain, CH-domain"/>
    <property type="match status" value="1"/>
</dbReference>
<comment type="similarity">
    <text evidence="2">Belongs to the spectrin family.</text>
</comment>
<feature type="coiled-coil region" evidence="8">
    <location>
        <begin position="2381"/>
        <end position="2408"/>
    </location>
</feature>
<feature type="domain" description="Calponin-homology (CH)" evidence="11">
    <location>
        <begin position="19"/>
        <end position="125"/>
    </location>
</feature>
<feature type="coiled-coil region" evidence="8">
    <location>
        <begin position="3457"/>
        <end position="3484"/>
    </location>
</feature>
<evidence type="ECO:0000259" key="10">
    <source>
        <dbReference type="PROSITE" id="PS50003"/>
    </source>
</evidence>
<dbReference type="FunFam" id="1.10.418.10:FF:000001">
    <property type="entry name" value="Actinin alpha 1"/>
    <property type="match status" value="1"/>
</dbReference>
<evidence type="ECO:0000256" key="1">
    <source>
        <dbReference type="ARBA" id="ARBA00004245"/>
    </source>
</evidence>
<evidence type="ECO:0000256" key="7">
    <source>
        <dbReference type="ARBA" id="ARBA00023212"/>
    </source>
</evidence>
<dbReference type="InterPro" id="IPR001715">
    <property type="entry name" value="CH_dom"/>
</dbReference>
<dbReference type="InterPro" id="IPR018159">
    <property type="entry name" value="Spectrin/alpha-actinin"/>
</dbReference>
<protein>
    <submittedName>
        <fullName evidence="12">SPTN5 protein</fullName>
    </submittedName>
</protein>
<feature type="coiled-coil region" evidence="8">
    <location>
        <begin position="1389"/>
        <end position="1442"/>
    </location>
</feature>
<dbReference type="FunFam" id="1.20.58.60:FF:000017">
    <property type="entry name" value="Spectrin alpha chain, non-erythrocytic 1"/>
    <property type="match status" value="1"/>
</dbReference>
<feature type="compositionally biased region" description="Polar residues" evidence="9">
    <location>
        <begin position="3877"/>
        <end position="3886"/>
    </location>
</feature>
<dbReference type="Proteomes" id="UP000529965">
    <property type="component" value="Unassembled WGS sequence"/>
</dbReference>
<evidence type="ECO:0000256" key="4">
    <source>
        <dbReference type="ARBA" id="ARBA00022490"/>
    </source>
</evidence>
<evidence type="ECO:0000256" key="6">
    <source>
        <dbReference type="ARBA" id="ARBA00023203"/>
    </source>
</evidence>
<feature type="region of interest" description="Disordered" evidence="9">
    <location>
        <begin position="3589"/>
        <end position="3676"/>
    </location>
</feature>
<feature type="coiled-coil region" evidence="8">
    <location>
        <begin position="1211"/>
        <end position="1245"/>
    </location>
</feature>
<dbReference type="PANTHER" id="PTHR11915">
    <property type="entry name" value="SPECTRIN/FILAMIN RELATED CYTOSKELETAL PROTEIN"/>
    <property type="match status" value="1"/>
</dbReference>
<evidence type="ECO:0000313" key="12">
    <source>
        <dbReference type="EMBL" id="NWY66585.1"/>
    </source>
</evidence>
<feature type="coiled-coil region" evidence="8">
    <location>
        <begin position="1036"/>
        <end position="1070"/>
    </location>
</feature>
<feature type="coiled-coil region" evidence="8">
    <location>
        <begin position="1527"/>
        <end position="1554"/>
    </location>
</feature>
<feature type="non-terminal residue" evidence="12">
    <location>
        <position position="3904"/>
    </location>
</feature>
<dbReference type="InterPro" id="IPR001849">
    <property type="entry name" value="PH_domain"/>
</dbReference>
<dbReference type="InterPro" id="IPR001589">
    <property type="entry name" value="Actinin_actin-bd_CS"/>
</dbReference>
<dbReference type="FunFam" id="1.20.58.60:FF:000355">
    <property type="entry name" value="Spectrin, beta, non-erythrocytic 5"/>
    <property type="match status" value="1"/>
</dbReference>
<dbReference type="FunFam" id="1.20.58.60:FF:000135">
    <property type="entry name" value="Spectrin beta chain, non-erythrocytic"/>
    <property type="match status" value="1"/>
</dbReference>
<feature type="coiled-coil region" evidence="8">
    <location>
        <begin position="753"/>
        <end position="780"/>
    </location>
</feature>
<dbReference type="Gene3D" id="2.30.29.30">
    <property type="entry name" value="Pleckstrin-homology domain (PH domain)/Phosphotyrosine-binding domain (PTB)"/>
    <property type="match status" value="1"/>
</dbReference>
<feature type="region of interest" description="Disordered" evidence="9">
    <location>
        <begin position="3858"/>
        <end position="3886"/>
    </location>
</feature>
<dbReference type="Gene3D" id="1.10.418.10">
    <property type="entry name" value="Calponin-like domain"/>
    <property type="match status" value="2"/>
</dbReference>
<dbReference type="InterPro" id="IPR001605">
    <property type="entry name" value="PH_dom-spectrin-type"/>
</dbReference>
<dbReference type="PRINTS" id="PR00683">
    <property type="entry name" value="SPECTRINPH"/>
</dbReference>
<dbReference type="SUPFAM" id="SSF50729">
    <property type="entry name" value="PH domain-like"/>
    <property type="match status" value="1"/>
</dbReference>
<feature type="compositionally biased region" description="Low complexity" evidence="9">
    <location>
        <begin position="3601"/>
        <end position="3636"/>
    </location>
</feature>
<feature type="compositionally biased region" description="Polar residues" evidence="9">
    <location>
        <begin position="3649"/>
        <end position="3660"/>
    </location>
</feature>
<feature type="coiled-coil region" evidence="8">
    <location>
        <begin position="2926"/>
        <end position="2992"/>
    </location>
</feature>
<dbReference type="FunFam" id="1.20.58.60:FF:000309">
    <property type="entry name" value="Spectrin beta non-erythrocytic 5"/>
    <property type="match status" value="1"/>
</dbReference>
<dbReference type="EMBL" id="VZSK01000474">
    <property type="protein sequence ID" value="NWY66585.1"/>
    <property type="molecule type" value="Genomic_DNA"/>
</dbReference>
<gene>
    <name evidence="12" type="primary">Sptbn5</name>
    <name evidence="12" type="ORF">ERIRUB_R13179</name>
</gene>
<keyword evidence="13" id="KW-1185">Reference proteome</keyword>
<dbReference type="FunFam" id="1.20.58.60:FF:000375">
    <property type="entry name" value="Spectrin, beta, non-erythrocytic 5"/>
    <property type="match status" value="1"/>
</dbReference>
<dbReference type="FunFam" id="1.10.418.10:FF:000043">
    <property type="entry name" value="Spectrin beta chain, non-erythrocytic"/>
    <property type="match status" value="1"/>
</dbReference>
<feature type="non-terminal residue" evidence="12">
    <location>
        <position position="1"/>
    </location>
</feature>
<dbReference type="FunFam" id="1.20.58.60:FF:000553">
    <property type="entry name" value="Spectrin, beta, non-erythrocytic 5"/>
    <property type="match status" value="1"/>
</dbReference>
<keyword evidence="3" id="KW-0117">Actin capping</keyword>
<accession>A0A7K7GAK4</accession>
<dbReference type="FunFam" id="1.20.58.60:FF:000253">
    <property type="entry name" value="Spectrin beta, non-erythrocytic 5"/>
    <property type="match status" value="1"/>
</dbReference>
<dbReference type="FunFam" id="1.20.58.60:FF:000277">
    <property type="entry name" value="Spectrin beta chain, non-erythrocytic"/>
    <property type="match status" value="1"/>
</dbReference>
<comment type="caution">
    <text evidence="12">The sequence shown here is derived from an EMBL/GenBank/DDBJ whole genome shotgun (WGS) entry which is preliminary data.</text>
</comment>
<proteinExistence type="inferred from homology"/>
<dbReference type="FunFam" id="1.20.58.60:FF:000259">
    <property type="entry name" value="Spectrin beta, non-erythrocytic 5"/>
    <property type="match status" value="1"/>
</dbReference>
<dbReference type="FunFam" id="1.20.58.60:FF:000011">
    <property type="entry name" value="Spectrin beta chain"/>
    <property type="match status" value="1"/>
</dbReference>
<feature type="coiled-coil region" evidence="8">
    <location>
        <begin position="471"/>
        <end position="521"/>
    </location>
</feature>
<dbReference type="Gene3D" id="1.20.58.60">
    <property type="match status" value="24"/>
</dbReference>
<keyword evidence="4" id="KW-0963">Cytoplasm</keyword>
<dbReference type="SUPFAM" id="SSF46966">
    <property type="entry name" value="Spectrin repeat"/>
    <property type="match status" value="23"/>
</dbReference>
<name>A0A7K7GAK4_ERIRU</name>
<feature type="region of interest" description="Disordered" evidence="9">
    <location>
        <begin position="3502"/>
        <end position="3536"/>
    </location>
</feature>
<dbReference type="FunFam" id="1.20.58.60:FF:000293">
    <property type="entry name" value="Spectrin, beta, non-erythrocytic 5"/>
    <property type="match status" value="1"/>
</dbReference>
<evidence type="ECO:0000256" key="9">
    <source>
        <dbReference type="SAM" id="MobiDB-lite"/>
    </source>
</evidence>
<keyword evidence="8" id="KW-0175">Coiled coil</keyword>
<feature type="compositionally biased region" description="Basic and acidic residues" evidence="9">
    <location>
        <begin position="3858"/>
        <end position="3874"/>
    </location>
</feature>
<dbReference type="InterPro" id="IPR002017">
    <property type="entry name" value="Spectrin_repeat"/>
</dbReference>
<evidence type="ECO:0000256" key="8">
    <source>
        <dbReference type="SAM" id="Coils"/>
    </source>
</evidence>
<dbReference type="GO" id="GO:0005737">
    <property type="term" value="C:cytoplasm"/>
    <property type="evidence" value="ECO:0007669"/>
    <property type="project" value="UniProtKB-ARBA"/>
</dbReference>
<feature type="coiled-coil region" evidence="8">
    <location>
        <begin position="2057"/>
        <end position="2084"/>
    </location>
</feature>
<evidence type="ECO:0000259" key="11">
    <source>
        <dbReference type="PROSITE" id="PS50021"/>
    </source>
</evidence>
<dbReference type="PROSITE" id="PS00019">
    <property type="entry name" value="ACTININ_1"/>
    <property type="match status" value="1"/>
</dbReference>
<sequence length="3904" mass="455491">MGTEYEKDHIKKLQEQRMSMQKKTFTNWMNNVFSRNKVKIEIEDIYTDLKDGISLMKLLELLSGEALPKPNRGKMRVHFLENNSKAITFLKSKQVQIKVIGPENIVDGDRTLILGLIWIIILRFQISSIKLDKEEFGLREVAVFANEALLLWCQHKTARYSNVSVTDFSKSWSDGLAFNALIHAHRPDLINYSSLRQDQPIKNLNNAFEIAEKEFGIGKLLDAEDVAVPYPDERSIMTYVSLYYHYFSELKHTQTMQKRLNNIIFMLCETTESTHQYEQMVSDLLRWIKQKVVELDDRHFPNSLQEMWLLMANFKTFRTVEKPPKYQEKGMIEAHLFNIRTRQRANNQRPYLPPEGKMLQDVEKHWIILEKSEHSRGKALQEEMLRLEKLEQLAQKFLKKAALRESYLEDMRKVIGKQDFWPESVDRMEAASKKLEAIVADVLPRRERFAALDEMATVISQENYHGKDQILQKQKSISKQWQDLLDQLRRREQSLGTMQEILGLLRDIDAITEELKELQVLVNSQDCGKQLLEVVDLLQNHNLVDSQISSYDGRLTHITQRTAEISKDSTVKSELLHAKVQMLRQLYQNLTAQSKSRKSQLEEALKLFEFFRDCKEEESWISEKWKLARMTTLGKDVSQITASIQKNKALEAECNSHRAICAEVMRRGWELSQKNPMRQEDILRQTDSLQKLWQQLQDEVADRKSRLQAAALIKQYFADTDEASSWLRERQPLLASRDYGKDESSAEALLQRHVRLEKEMAAYGGEVRRLREQADAAARQAPAAMTKREALSDLNQKTTRLPFSRTWAISEIASTGTSSLDDHFLPENIWKTQEEIDSLYEHLQSMAENRKKALEEMIGYYRFCSSCEEFQSWMRDKENIFRTLQPQADNVEVMQQKYQRFLMELAAGKGQLEDIENLAAKYGKISPSKYFEIQTWMEEIHIRWQSMETLKEEKGSELIGVADVKTFLQDCQSIGVLLQNKMVQLRDLEPGNLPAGLESDKRKLYTIEREVLVTERKIEYLRSVAKSIKDTNPAESRAITEQVENMERLLAKLKLEIQKKRDILQWAQNQQSFLQDSRRLLLWAEGIREKLGSEEMGLDVGSAEQLLKEHQDLLIEIGSQSERFLQLEELGRKVIQQQPSNNRSRDVHQTMERLAKENQELEEMWEKRWRRLQDGLELQKFNREGDRINAALSGHEAFLRGDDLGDHVDAVRSLLKQHQEFEQLLMALKRRVEALNENGVNLLESRHFASHVIEERMATLRRRWEQLIQSNAKRKQRLLDSLKLQEFNRDAAELLIWMEEKYKIASDESYRDPTNVLRKLKWHEAAEREMLANEEHFATLLKKGNQLIQDNHYAADSVQQKMSELQKKWRELYGKMIERGDKLRQAGQQEQLMELLQDAKKKIEKIEKVLQESETGHDLRSSRDLLKQHRQLENETRELAEKMNAIVSHARKMATNHFDSQRILEETQKYLKRFESLQAPLSERRKLLEAAVDLYEFYHDHDMEMNWISERLPIAHSTNCGKSLDVAQNLLQKHKELQAEVNAHKQQVQRVLDKGKAMIVDQHPSAQKISEKCQELVIAWQGLEKSCEERMKQLQHSVGFQEFLMNTSDLEAWIAEKYPFVTSKDYGKDEDGTLKLIKKHKALEHEIAIYQDLLKELSKNAQTLPLVGSTQHVEVDAPKEQAHSRLQELQELAAARGKKLDETLVLHEFLREYEDLEDWITQQKQTASSEDYGNDYEHVLQLCAKYDTFRLQLEAAGKRVVAFQELADNLLNQGYSESWEIRQMQKQLRNSWEELLKMTRLRGERLRDAEQIHKCYQDLTDALAHIEEKSKSIPDDVAKDMRGVQTQLRIHVALEHELSGNEQQLQELIQSADGVLPQCSQRQVEELRAKQQAIVTNWKALKSKVEQRRRLLEKAYKLYEFQNHVWDYFLWTAEIIREMRAKESIRDISTSSLRLTQHQQLLAEMEAREEKYSHVVQLGQSLLQDEQMPSREIQQKLQALLEEKKNVYDAWRQKKEWLEKIHQEQMFYKDWDHLDMLLNSQEVYLKSSDLGRSVDEVEQLIRKHEAFEKLLASQDEKMMSLQEQASRLGKADGLEGQKIQHKLDVIHERKRQIKDLSQRRREKLQTALLLALFYQNLEEAEDWISERMQKLEDPSIQDPSNLQDKMKLLQKHQVFEAEILANEEIITAVNKKGEALVSKGHPKSGEIRRQVRTLQEHWEKLKRAVAARGKMLEDSRDFLEFLQKVDQVEAWIREKEVMINVGDVGNDYEHCLQLKKKLNEFRGATSGESTVDDAHIRAINALAMKLERQNKEETKTIYERRKQLNEKWNSFHGNLNAYRKKLEGALEIHALIREIDDITERITEKSVLMQALDYGKDVESVENLIRRHEEMEREISVIKSKMEPLELESFRLSTRNPSINDRLTMKQQEMKNNWLRLQGQAKQRREKLAASYQLQKFNLEMKEILDWAQNTRALMEAGGLPKSANEAESMIEEHQERKASIFCGTNCTYWESFCEEIEARVERFNALSAYGRELASSGHYATPEIHQSLSRLQQAWSELIQAWKEQYIKLFQAQDLQKFYGYVEQIESWLSSKEAFLANEDLGDSVSSVESLQRKHTQFEKALEAQMEKIDEMASFAQQLTQNKHYDSENINNRCQAVLRRKQRLLESAAARRHLLEQSRLLQKFLKNSFEVAAWINEKNSIAQDDSWKDPSNLQTKLQRHQAFQAEIMANRNHLDSIKSEGEKMLHERHYAPEAILSRLQEMEELWEELVASCQDKWTKLQDAYKGLHFQRNVEDTEKWLEGVENDLKAPYSDNDLVVLNSHLKKQEELEEDIAAHRDRLQELVVTAQQFQREKHFLADELEEKVDELVQRYKRLRDPLQERRGGLEASRLQYQFFRDLDEELAWAREKLPMASSRDYGKSLVTVQSLQEKHQSLENEINSRDALTKAVISTGQKLVRGGHSASQKILEHLKELETSVETLKAEAQERRQRLMQSYEAHLFLNELLEVEAWLAERSFILETSDYGKNEESTQVLLRKLEATKLDMDSFGLRIEKVQATGASLINKDSPESSVILSKLQGILADYQSLLQKSDTQRKRLQEQFQLYQFEREFQLVDAWLSSKMSVAESDDYGQDLDDVEVLEKKFKDFVNEMKPLGHSKVVSLNELASKLDKEGHSKMDVIQKRTKQINEMWETLCNAIQIRTENLRAAHQVHQYDHDVDEVKSWMQEKEAVVDIEDYGYDLPGVQTLLSHLEGVERDLGVIMKELERIRGDAWHLSRTYPQVKENIMDRLTDVDECWENLDKKFLERKTRLIQAEQVQLYFNDCRELMAWANEMHALVISEELKNDVLGAELLIKRHEEYKREIEKQWLKYEELQRAGGDLMKNGHFMSVEIEEKLLELSELMKKVKESWDMRKVLYEENWEIQLLRRELEQAEAWLAAKESFLSDPSYGDSVSEVEELLKKHHDFEKMLAAQEEKFAQLSRKTKREMNLLKPVDIEESEQKDKGKIVRVPSLRRKPSDKRTTAPKVTETRSTTPLLSVPTHSVSWKVPLETVFSPIEKSPRFQEFTSSEVPEVQSSNKAEMKAETRLIEITPATPKTVAPEAAPLESPSSLSSPLSPTPTSQQHSSSLSESQATDHVSAQEKGAVGSSFSSLQTNLTVTPPEPGQRPLDNSPNLLLSSSSWDRLKNTSSVSASLQKMEGFLEKRDQLLPRRQQPHSRSWKFFYVKLDGLKLDFYNDDKEATKNESTVLSLGISGAKCERLENYSRKENTFMLRLRDGAEYFFAAPSQTLMEDWLQSLQNNIGHGNRSQSTVMAQSFISSAETSQKRAWDFPDRDSAERLTSKSSLLRRTPSFKIKPERESAEFSRDFKEDGPTRASITTLSLEQSGNKAKLLPSLLKAEREK</sequence>
<feature type="domain" description="PH" evidence="10">
    <location>
        <begin position="3696"/>
        <end position="3804"/>
    </location>
</feature>
<dbReference type="FunFam" id="1.20.58.60:FF:000145">
    <property type="entry name" value="Spectrin beta chain, non-erythrocytic"/>
    <property type="match status" value="1"/>
</dbReference>
<dbReference type="Pfam" id="PF00435">
    <property type="entry name" value="Spectrin"/>
    <property type="match status" value="29"/>
</dbReference>
<feature type="coiled-coil region" evidence="8">
    <location>
        <begin position="2820"/>
        <end position="2879"/>
    </location>
</feature>
<evidence type="ECO:0000313" key="13">
    <source>
        <dbReference type="Proteomes" id="UP000529965"/>
    </source>
</evidence>
<comment type="subcellular location">
    <subcellularLocation>
        <location evidence="1">Cytoplasm</location>
        <location evidence="1">Cytoskeleton</location>
    </subcellularLocation>
</comment>
<dbReference type="FunFam" id="2.30.29.30:FF:000024">
    <property type="entry name" value="Spectrin beta chain"/>
    <property type="match status" value="1"/>
</dbReference>
<dbReference type="SMART" id="SM00150">
    <property type="entry name" value="SPEC"/>
    <property type="match status" value="30"/>
</dbReference>
<evidence type="ECO:0000256" key="2">
    <source>
        <dbReference type="ARBA" id="ARBA00006826"/>
    </source>
</evidence>
<dbReference type="CDD" id="cd00176">
    <property type="entry name" value="SPEC"/>
    <property type="match status" value="16"/>
</dbReference>
<dbReference type="PROSITE" id="PS50003">
    <property type="entry name" value="PH_DOMAIN"/>
    <property type="match status" value="1"/>
</dbReference>
<dbReference type="InterPro" id="IPR011993">
    <property type="entry name" value="PH-like_dom_sf"/>
</dbReference>
<keyword evidence="5" id="KW-0677">Repeat</keyword>
<dbReference type="GO" id="GO:0051693">
    <property type="term" value="P:actin filament capping"/>
    <property type="evidence" value="ECO:0007669"/>
    <property type="project" value="UniProtKB-KW"/>
</dbReference>
<dbReference type="PROSITE" id="PS50021">
    <property type="entry name" value="CH"/>
    <property type="match status" value="2"/>
</dbReference>
<dbReference type="GO" id="GO:0016020">
    <property type="term" value="C:membrane"/>
    <property type="evidence" value="ECO:0007669"/>
    <property type="project" value="UniProtKB-ARBA"/>
</dbReference>